<feature type="signal peptide" evidence="2">
    <location>
        <begin position="1"/>
        <end position="22"/>
    </location>
</feature>
<accession>A0ABT9A9K8</accession>
<keyword evidence="4" id="KW-1185">Reference proteome</keyword>
<dbReference type="RefSeq" id="WP_305010107.1">
    <property type="nucleotide sequence ID" value="NZ_JAUQSX010000001.1"/>
</dbReference>
<evidence type="ECO:0008006" key="5">
    <source>
        <dbReference type="Google" id="ProtNLM"/>
    </source>
</evidence>
<dbReference type="EMBL" id="JAUQSX010000001">
    <property type="protein sequence ID" value="MDO7845422.1"/>
    <property type="molecule type" value="Genomic_DNA"/>
</dbReference>
<name>A0ABT9A9K8_9BACT</name>
<dbReference type="Proteomes" id="UP001167796">
    <property type="component" value="Unassembled WGS sequence"/>
</dbReference>
<keyword evidence="2" id="KW-0732">Signal</keyword>
<evidence type="ECO:0000313" key="4">
    <source>
        <dbReference type="Proteomes" id="UP001167796"/>
    </source>
</evidence>
<gene>
    <name evidence="3" type="ORF">Q5H92_03565</name>
</gene>
<organism evidence="3 4">
    <name type="scientific">Hymenobacter mellowenesis</name>
    <dbReference type="NCBI Taxonomy" id="3063995"/>
    <lineage>
        <taxon>Bacteria</taxon>
        <taxon>Pseudomonadati</taxon>
        <taxon>Bacteroidota</taxon>
        <taxon>Cytophagia</taxon>
        <taxon>Cytophagales</taxon>
        <taxon>Hymenobacteraceae</taxon>
        <taxon>Hymenobacter</taxon>
    </lineage>
</organism>
<feature type="chain" id="PRO_5047099682" description="Outer membrane protein beta-barrel domain-containing protein" evidence="2">
    <location>
        <begin position="23"/>
        <end position="262"/>
    </location>
</feature>
<protein>
    <recommendedName>
        <fullName evidence="5">Outer membrane protein beta-barrel domain-containing protein</fullName>
    </recommendedName>
</protein>
<evidence type="ECO:0000256" key="2">
    <source>
        <dbReference type="SAM" id="SignalP"/>
    </source>
</evidence>
<evidence type="ECO:0000256" key="1">
    <source>
        <dbReference type="SAM" id="MobiDB-lite"/>
    </source>
</evidence>
<reference evidence="3" key="1">
    <citation type="submission" date="2023-07" db="EMBL/GenBank/DDBJ databases">
        <authorList>
            <person name="Kim M.K."/>
        </authorList>
    </citation>
    <scope>NUCLEOTIDE SEQUENCE</scope>
    <source>
        <strain evidence="3">M29</strain>
    </source>
</reference>
<sequence>MSKLFVCTALLGLLAARPAVLRAQPAAPRPAPGDTTTRRPVGLRPGYDDVGSGDHLFFMPTARNLRRGEGYAQDLELAVLRADYGLTDHFSLGILASVIPGQGLDNIVALTPKVSVPVAGRLRVGAGSFLVGTRSGVGALTYANTTYGTADHNITLGAGYGATGQRGIFSTPLVMVGGATRLARRVALVNETYFLYDRAFLDLGKVLLVAGVAGVRVAGPRFGGGLGVFYAHGQLEDADYLNGSGSYAYPFGEFTVRFGKLQ</sequence>
<comment type="caution">
    <text evidence="3">The sequence shown here is derived from an EMBL/GenBank/DDBJ whole genome shotgun (WGS) entry which is preliminary data.</text>
</comment>
<feature type="region of interest" description="Disordered" evidence="1">
    <location>
        <begin position="25"/>
        <end position="46"/>
    </location>
</feature>
<proteinExistence type="predicted"/>
<evidence type="ECO:0000313" key="3">
    <source>
        <dbReference type="EMBL" id="MDO7845422.1"/>
    </source>
</evidence>